<evidence type="ECO:0000313" key="1">
    <source>
        <dbReference type="EMBL" id="CAH1431681.1"/>
    </source>
</evidence>
<sequence>MSHKEDLDPYVLEGYIGQNSKHSILPWKERKLTSNTQKSKGTGGVVGLRGSDHLKTSISNLQSQIATSKTNFICSGTRPCSVSFGKPGIELSQGVPWTEEEHMTFLLRVLLPYLVFTLQHKRVIIL</sequence>
<evidence type="ECO:0000313" key="2">
    <source>
        <dbReference type="Proteomes" id="UP001157418"/>
    </source>
</evidence>
<comment type="caution">
    <text evidence="1">The sequence shown here is derived from an EMBL/GenBank/DDBJ whole genome shotgun (WGS) entry which is preliminary data.</text>
</comment>
<organism evidence="1 2">
    <name type="scientific">Lactuca virosa</name>
    <dbReference type="NCBI Taxonomy" id="75947"/>
    <lineage>
        <taxon>Eukaryota</taxon>
        <taxon>Viridiplantae</taxon>
        <taxon>Streptophyta</taxon>
        <taxon>Embryophyta</taxon>
        <taxon>Tracheophyta</taxon>
        <taxon>Spermatophyta</taxon>
        <taxon>Magnoliopsida</taxon>
        <taxon>eudicotyledons</taxon>
        <taxon>Gunneridae</taxon>
        <taxon>Pentapetalae</taxon>
        <taxon>asterids</taxon>
        <taxon>campanulids</taxon>
        <taxon>Asterales</taxon>
        <taxon>Asteraceae</taxon>
        <taxon>Cichorioideae</taxon>
        <taxon>Cichorieae</taxon>
        <taxon>Lactucinae</taxon>
        <taxon>Lactuca</taxon>
    </lineage>
</organism>
<keyword evidence="2" id="KW-1185">Reference proteome</keyword>
<proteinExistence type="predicted"/>
<name>A0AAU9N1R6_9ASTR</name>
<protein>
    <submittedName>
        <fullName evidence="1">Uncharacterized protein</fullName>
    </submittedName>
</protein>
<gene>
    <name evidence="1" type="ORF">LVIROSA_LOCUS18387</name>
</gene>
<dbReference type="EMBL" id="CAKMRJ010003334">
    <property type="protein sequence ID" value="CAH1431681.1"/>
    <property type="molecule type" value="Genomic_DNA"/>
</dbReference>
<reference evidence="1 2" key="1">
    <citation type="submission" date="2022-01" db="EMBL/GenBank/DDBJ databases">
        <authorList>
            <person name="Xiong W."/>
            <person name="Schranz E."/>
        </authorList>
    </citation>
    <scope>NUCLEOTIDE SEQUENCE [LARGE SCALE GENOMIC DNA]</scope>
</reference>
<dbReference type="AlphaFoldDB" id="A0AAU9N1R6"/>
<dbReference type="Proteomes" id="UP001157418">
    <property type="component" value="Unassembled WGS sequence"/>
</dbReference>
<accession>A0AAU9N1R6</accession>